<gene>
    <name evidence="5" type="ORF">F8C82_07930</name>
</gene>
<evidence type="ECO:0000256" key="2">
    <source>
        <dbReference type="ARBA" id="ARBA00023125"/>
    </source>
</evidence>
<dbReference type="InterPro" id="IPR018062">
    <property type="entry name" value="HTH_AraC-typ_CS"/>
</dbReference>
<dbReference type="SUPFAM" id="SSF46689">
    <property type="entry name" value="Homeodomain-like"/>
    <property type="match status" value="1"/>
</dbReference>
<dbReference type="PROSITE" id="PS01124">
    <property type="entry name" value="HTH_ARAC_FAMILY_2"/>
    <property type="match status" value="1"/>
</dbReference>
<keyword evidence="2" id="KW-0238">DNA-binding</keyword>
<evidence type="ECO:0000256" key="1">
    <source>
        <dbReference type="ARBA" id="ARBA00023015"/>
    </source>
</evidence>
<keyword evidence="1" id="KW-0805">Transcription regulation</keyword>
<dbReference type="OrthoDB" id="323290at2"/>
<dbReference type="GO" id="GO:0003700">
    <property type="term" value="F:DNA-binding transcription factor activity"/>
    <property type="evidence" value="ECO:0007669"/>
    <property type="project" value="InterPro"/>
</dbReference>
<accession>A0A6L3ZCN3</accession>
<dbReference type="SMART" id="SM00342">
    <property type="entry name" value="HTH_ARAC"/>
    <property type="match status" value="1"/>
</dbReference>
<evidence type="ECO:0000259" key="4">
    <source>
        <dbReference type="PROSITE" id="PS01124"/>
    </source>
</evidence>
<dbReference type="InterPro" id="IPR009057">
    <property type="entry name" value="Homeodomain-like_sf"/>
</dbReference>
<name>A0A6L3ZCN3_9FLAO</name>
<dbReference type="AlphaFoldDB" id="A0A6L3ZCN3"/>
<dbReference type="Pfam" id="PF20240">
    <property type="entry name" value="DUF6597"/>
    <property type="match status" value="1"/>
</dbReference>
<evidence type="ECO:0000313" key="5">
    <source>
        <dbReference type="EMBL" id="KAB2815623.1"/>
    </source>
</evidence>
<dbReference type="PROSITE" id="PS00041">
    <property type="entry name" value="HTH_ARAC_FAMILY_1"/>
    <property type="match status" value="2"/>
</dbReference>
<keyword evidence="6" id="KW-1185">Reference proteome</keyword>
<organism evidence="5 6">
    <name type="scientific">Phaeocystidibacter marisrubri</name>
    <dbReference type="NCBI Taxonomy" id="1577780"/>
    <lineage>
        <taxon>Bacteria</taxon>
        <taxon>Pseudomonadati</taxon>
        <taxon>Bacteroidota</taxon>
        <taxon>Flavobacteriia</taxon>
        <taxon>Flavobacteriales</taxon>
        <taxon>Phaeocystidibacteraceae</taxon>
        <taxon>Phaeocystidibacter</taxon>
    </lineage>
</organism>
<dbReference type="PANTHER" id="PTHR46796:SF13">
    <property type="entry name" value="HTH-TYPE TRANSCRIPTIONAL ACTIVATOR RHAS"/>
    <property type="match status" value="1"/>
</dbReference>
<evidence type="ECO:0000313" key="6">
    <source>
        <dbReference type="Proteomes" id="UP000484164"/>
    </source>
</evidence>
<sequence>MDYLVTQPDGELKNYISHYWVGTWNLDSTPPNDSYYVIASSTTEFTFGFSGSGKEDDLLFSIVHGHTQEPLQKMVEGYYHLIGVSIYSHAIPSLFNIPAYDLNREFLPLSIFLGGEGEELNDRIANARTSRERLEILDDYFKGRLKHQRESDVRMLKAIKEVKRFNGNSKIIDLASDSFLSQKQFNRRFKDFSGFNPKTFSKIIRLESAIKNYPAFPSLTELALKVGYYDQAHFIREFKELTGFSPREFWKLSEK</sequence>
<dbReference type="InterPro" id="IPR018060">
    <property type="entry name" value="HTH_AraC"/>
</dbReference>
<dbReference type="Proteomes" id="UP000484164">
    <property type="component" value="Unassembled WGS sequence"/>
</dbReference>
<dbReference type="GO" id="GO:0043565">
    <property type="term" value="F:sequence-specific DNA binding"/>
    <property type="evidence" value="ECO:0007669"/>
    <property type="project" value="InterPro"/>
</dbReference>
<dbReference type="PANTHER" id="PTHR46796">
    <property type="entry name" value="HTH-TYPE TRANSCRIPTIONAL ACTIVATOR RHAS-RELATED"/>
    <property type="match status" value="1"/>
</dbReference>
<dbReference type="Gene3D" id="1.10.10.60">
    <property type="entry name" value="Homeodomain-like"/>
    <property type="match status" value="1"/>
</dbReference>
<feature type="domain" description="HTH araC/xylS-type" evidence="4">
    <location>
        <begin position="153"/>
        <end position="252"/>
    </location>
</feature>
<evidence type="ECO:0000256" key="3">
    <source>
        <dbReference type="ARBA" id="ARBA00023163"/>
    </source>
</evidence>
<keyword evidence="3" id="KW-0804">Transcription</keyword>
<dbReference type="InterPro" id="IPR050204">
    <property type="entry name" value="AraC_XylS_family_regulators"/>
</dbReference>
<comment type="caution">
    <text evidence="5">The sequence shown here is derived from an EMBL/GenBank/DDBJ whole genome shotgun (WGS) entry which is preliminary data.</text>
</comment>
<proteinExistence type="predicted"/>
<dbReference type="EMBL" id="WBVQ01000002">
    <property type="protein sequence ID" value="KAB2815623.1"/>
    <property type="molecule type" value="Genomic_DNA"/>
</dbReference>
<protein>
    <submittedName>
        <fullName evidence="5">Helix-turn-helix transcriptional regulator</fullName>
    </submittedName>
</protein>
<dbReference type="Pfam" id="PF12833">
    <property type="entry name" value="HTH_18"/>
    <property type="match status" value="1"/>
</dbReference>
<reference evidence="5 6" key="1">
    <citation type="submission" date="2019-10" db="EMBL/GenBank/DDBJ databases">
        <title>Genome sequence of Phaeocystidibacter marisrubri JCM30614 (type strain).</title>
        <authorList>
            <person name="Bowman J.P."/>
        </authorList>
    </citation>
    <scope>NUCLEOTIDE SEQUENCE [LARGE SCALE GENOMIC DNA]</scope>
    <source>
        <strain evidence="5 6">JCM 30614</strain>
    </source>
</reference>
<dbReference type="RefSeq" id="WP_151693053.1">
    <property type="nucleotide sequence ID" value="NZ_BMGX01000001.1"/>
</dbReference>
<dbReference type="InterPro" id="IPR046532">
    <property type="entry name" value="DUF6597"/>
</dbReference>